<sequence length="622" mass="65908">MRAAARPWLHAAPGSVSSHMLSALLCLARSTSRCCRAAAIDALIGLKHPVGGASMGSSRVDTEEAALRDCDSAETARLDGVYILSTMLGSCPSFARENVTSAFAYAMASDKLSVCVVDEELIIQKLMMILEEGPTIATRVSAAASIATIGARKKRLNALSKENILLLVKILVSNESKINQWEMHLFDDPNKTNNSRDNFSLPHVLLREHIIAIVVYIALSGDYRKQLLIDVGMAPILVGVLRKCLFESHTQGSWQYMQLTSDNNRRMCGVPPYLHVTQEFATMGLIMLADKSIETTEKIVESGGVFLLVKMLSATTGCQEKLGANWSEMAAAALLTMAGSQNAREEIVRVGGVSSLVQVLKGEGGACGFSFTGLAAMAQLIGVLGLNNEETKARMAEEGAVKCLVEILTGGSKCYLQPSTVTNNEHNLEYVALTQEAAAAALATVVLHCQPNAEAAVQAGAIEPLVKLLGPPIASCDHPTFNSETHALLPSTYKAMRSKISLAGNKLAAANGAAKLASELGDSTMNTSEDNFATRASIGGPLAAMAALGNMVSCYPPCWREIVDTGAAPRLANLLSGGSSELNTGLSQAEADSHETCATKTQESAALVLDLLIDCEEIHRSA</sequence>
<dbReference type="EnsemblPlants" id="Pp3c20_9370V3.4">
    <property type="protein sequence ID" value="Pp3c20_9370V3.4"/>
    <property type="gene ID" value="Pp3c20_9370"/>
</dbReference>
<dbReference type="Gene3D" id="1.25.10.10">
    <property type="entry name" value="Leucine-rich Repeat Variant"/>
    <property type="match status" value="2"/>
</dbReference>
<dbReference type="InterPro" id="IPR011989">
    <property type="entry name" value="ARM-like"/>
</dbReference>
<dbReference type="InterPro" id="IPR016024">
    <property type="entry name" value="ARM-type_fold"/>
</dbReference>
<dbReference type="Proteomes" id="UP000006727">
    <property type="component" value="Chromosome 20"/>
</dbReference>
<dbReference type="PANTHER" id="PTHR23315:SF7">
    <property type="entry name" value="U-BOX DOMAIN-CONTAINING PROTEIN 4"/>
    <property type="match status" value="1"/>
</dbReference>
<name>A0A7I4C600_PHYPA</name>
<dbReference type="SMART" id="SM00185">
    <property type="entry name" value="ARM"/>
    <property type="match status" value="4"/>
</dbReference>
<keyword evidence="3" id="KW-1185">Reference proteome</keyword>
<dbReference type="Gramene" id="Pp3c20_9370V3.4">
    <property type="protein sequence ID" value="Pp3c20_9370V3.4"/>
    <property type="gene ID" value="Pp3c20_9370"/>
</dbReference>
<reference evidence="2 3" key="2">
    <citation type="journal article" date="2018" name="Plant J.">
        <title>The Physcomitrella patens chromosome-scale assembly reveals moss genome structure and evolution.</title>
        <authorList>
            <person name="Lang D."/>
            <person name="Ullrich K.K."/>
            <person name="Murat F."/>
            <person name="Fuchs J."/>
            <person name="Jenkins J."/>
            <person name="Haas F.B."/>
            <person name="Piednoel M."/>
            <person name="Gundlach H."/>
            <person name="Van Bel M."/>
            <person name="Meyberg R."/>
            <person name="Vives C."/>
            <person name="Morata J."/>
            <person name="Symeonidi A."/>
            <person name="Hiss M."/>
            <person name="Muchero W."/>
            <person name="Kamisugi Y."/>
            <person name="Saleh O."/>
            <person name="Blanc G."/>
            <person name="Decker E.L."/>
            <person name="van Gessel N."/>
            <person name="Grimwood J."/>
            <person name="Hayes R.D."/>
            <person name="Graham S.W."/>
            <person name="Gunter L.E."/>
            <person name="McDaniel S.F."/>
            <person name="Hoernstein S.N.W."/>
            <person name="Larsson A."/>
            <person name="Li F.W."/>
            <person name="Perroud P.F."/>
            <person name="Phillips J."/>
            <person name="Ranjan P."/>
            <person name="Rokshar D.S."/>
            <person name="Rothfels C.J."/>
            <person name="Schneider L."/>
            <person name="Shu S."/>
            <person name="Stevenson D.W."/>
            <person name="Thummler F."/>
            <person name="Tillich M."/>
            <person name="Villarreal Aguilar J.C."/>
            <person name="Widiez T."/>
            <person name="Wong G.K."/>
            <person name="Wymore A."/>
            <person name="Zhang Y."/>
            <person name="Zimmer A.D."/>
            <person name="Quatrano R.S."/>
            <person name="Mayer K.F.X."/>
            <person name="Goodstein D."/>
            <person name="Casacuberta J.M."/>
            <person name="Vandepoele K."/>
            <person name="Reski R."/>
            <person name="Cuming A.C."/>
            <person name="Tuskan G.A."/>
            <person name="Maumus F."/>
            <person name="Salse J."/>
            <person name="Schmutz J."/>
            <person name="Rensing S.A."/>
        </authorList>
    </citation>
    <scope>NUCLEOTIDE SEQUENCE [LARGE SCALE GENOMIC DNA]</scope>
    <source>
        <strain evidence="2 3">cv. Gransden 2004</strain>
    </source>
</reference>
<accession>A0A7I4C600</accession>
<evidence type="ECO:0000313" key="3">
    <source>
        <dbReference type="Proteomes" id="UP000006727"/>
    </source>
</evidence>
<reference evidence="2" key="3">
    <citation type="submission" date="2020-12" db="UniProtKB">
        <authorList>
            <consortium name="EnsemblPlants"/>
        </authorList>
    </citation>
    <scope>IDENTIFICATION</scope>
</reference>
<organism evidence="2 3">
    <name type="scientific">Physcomitrium patens</name>
    <name type="common">Spreading-leaved earth moss</name>
    <name type="synonym">Physcomitrella patens</name>
    <dbReference type="NCBI Taxonomy" id="3218"/>
    <lineage>
        <taxon>Eukaryota</taxon>
        <taxon>Viridiplantae</taxon>
        <taxon>Streptophyta</taxon>
        <taxon>Embryophyta</taxon>
        <taxon>Bryophyta</taxon>
        <taxon>Bryophytina</taxon>
        <taxon>Bryopsida</taxon>
        <taxon>Funariidae</taxon>
        <taxon>Funariales</taxon>
        <taxon>Funariaceae</taxon>
        <taxon>Physcomitrium</taxon>
    </lineage>
</organism>
<reference evidence="2 3" key="1">
    <citation type="journal article" date="2008" name="Science">
        <title>The Physcomitrella genome reveals evolutionary insights into the conquest of land by plants.</title>
        <authorList>
            <person name="Rensing S."/>
            <person name="Lang D."/>
            <person name="Zimmer A."/>
            <person name="Terry A."/>
            <person name="Salamov A."/>
            <person name="Shapiro H."/>
            <person name="Nishiyama T."/>
            <person name="Perroud P.-F."/>
            <person name="Lindquist E."/>
            <person name="Kamisugi Y."/>
            <person name="Tanahashi T."/>
            <person name="Sakakibara K."/>
            <person name="Fujita T."/>
            <person name="Oishi K."/>
            <person name="Shin-I T."/>
            <person name="Kuroki Y."/>
            <person name="Toyoda A."/>
            <person name="Suzuki Y."/>
            <person name="Hashimoto A."/>
            <person name="Yamaguchi K."/>
            <person name="Sugano A."/>
            <person name="Kohara Y."/>
            <person name="Fujiyama A."/>
            <person name="Anterola A."/>
            <person name="Aoki S."/>
            <person name="Ashton N."/>
            <person name="Barbazuk W.B."/>
            <person name="Barker E."/>
            <person name="Bennetzen J."/>
            <person name="Bezanilla M."/>
            <person name="Blankenship R."/>
            <person name="Cho S.H."/>
            <person name="Dutcher S."/>
            <person name="Estelle M."/>
            <person name="Fawcett J.A."/>
            <person name="Gundlach H."/>
            <person name="Hanada K."/>
            <person name="Heyl A."/>
            <person name="Hicks K.A."/>
            <person name="Hugh J."/>
            <person name="Lohr M."/>
            <person name="Mayer K."/>
            <person name="Melkozernov A."/>
            <person name="Murata T."/>
            <person name="Nelson D."/>
            <person name="Pils B."/>
            <person name="Prigge M."/>
            <person name="Reiss B."/>
            <person name="Renner T."/>
            <person name="Rombauts S."/>
            <person name="Rushton P."/>
            <person name="Sanderfoot A."/>
            <person name="Schween G."/>
            <person name="Shiu S.-H."/>
            <person name="Stueber K."/>
            <person name="Theodoulou F.L."/>
            <person name="Tu H."/>
            <person name="Van de Peer Y."/>
            <person name="Verrier P.J."/>
            <person name="Waters E."/>
            <person name="Wood A."/>
            <person name="Yang L."/>
            <person name="Cove D."/>
            <person name="Cuming A."/>
            <person name="Hasebe M."/>
            <person name="Lucas S."/>
            <person name="Mishler D.B."/>
            <person name="Reski R."/>
            <person name="Grigoriev I."/>
            <person name="Quatrano R.S."/>
            <person name="Boore J.L."/>
        </authorList>
    </citation>
    <scope>NUCLEOTIDE SEQUENCE [LARGE SCALE GENOMIC DNA]</scope>
    <source>
        <strain evidence="2 3">cv. Gransden 2004</strain>
    </source>
</reference>
<proteinExistence type="predicted"/>
<dbReference type="SUPFAM" id="SSF48371">
    <property type="entry name" value="ARM repeat"/>
    <property type="match status" value="2"/>
</dbReference>
<evidence type="ECO:0000256" key="1">
    <source>
        <dbReference type="ARBA" id="ARBA00022786"/>
    </source>
</evidence>
<dbReference type="EMBL" id="ABEU02000020">
    <property type="status" value="NOT_ANNOTATED_CDS"/>
    <property type="molecule type" value="Genomic_DNA"/>
</dbReference>
<dbReference type="PANTHER" id="PTHR23315">
    <property type="entry name" value="U BOX DOMAIN-CONTAINING"/>
    <property type="match status" value="1"/>
</dbReference>
<keyword evidence="1" id="KW-0833">Ubl conjugation pathway</keyword>
<evidence type="ECO:0000313" key="2">
    <source>
        <dbReference type="EnsemblPlants" id="Pp3c20_9370V3.4"/>
    </source>
</evidence>
<dbReference type="InParanoid" id="A0A7I4C600"/>
<protein>
    <submittedName>
        <fullName evidence="2">Uncharacterized protein</fullName>
    </submittedName>
</protein>
<dbReference type="AlphaFoldDB" id="A0A7I4C600"/>
<dbReference type="InterPro" id="IPR000225">
    <property type="entry name" value="Armadillo"/>
</dbReference>